<evidence type="ECO:0000256" key="7">
    <source>
        <dbReference type="ARBA" id="ARBA00022694"/>
    </source>
</evidence>
<keyword evidence="6" id="KW-0963">Cytoplasm</keyword>
<dbReference type="KEGG" id="nasi:112390435"/>
<dbReference type="CDD" id="cd19496">
    <property type="entry name" value="Elp5"/>
    <property type="match status" value="1"/>
</dbReference>
<dbReference type="PANTHER" id="PTHR15641">
    <property type="entry name" value="ELONGATOR COMPLEX PROTEIN 5"/>
    <property type="match status" value="1"/>
</dbReference>
<evidence type="ECO:0000256" key="3">
    <source>
        <dbReference type="ARBA" id="ARBA00005043"/>
    </source>
</evidence>
<evidence type="ECO:0000256" key="5">
    <source>
        <dbReference type="ARBA" id="ARBA00020264"/>
    </source>
</evidence>
<feature type="compositionally biased region" description="Pro residues" evidence="9">
    <location>
        <begin position="1"/>
        <end position="13"/>
    </location>
</feature>
<organism evidence="10 11">
    <name type="scientific">Neophocaena asiaeorientalis asiaeorientalis</name>
    <name type="common">Yangtze finless porpoise</name>
    <name type="synonym">Neophocaena phocaenoides subsp. asiaeorientalis</name>
    <dbReference type="NCBI Taxonomy" id="1706337"/>
    <lineage>
        <taxon>Eukaryota</taxon>
        <taxon>Metazoa</taxon>
        <taxon>Chordata</taxon>
        <taxon>Craniata</taxon>
        <taxon>Vertebrata</taxon>
        <taxon>Euteleostomi</taxon>
        <taxon>Mammalia</taxon>
        <taxon>Eutheria</taxon>
        <taxon>Laurasiatheria</taxon>
        <taxon>Artiodactyla</taxon>
        <taxon>Whippomorpha</taxon>
        <taxon>Cetacea</taxon>
        <taxon>Odontoceti</taxon>
        <taxon>Phocoenidae</taxon>
        <taxon>Neophocaena</taxon>
    </lineage>
</organism>
<dbReference type="RefSeq" id="XP_024587160.1">
    <property type="nucleotide sequence ID" value="XM_024731392.1"/>
</dbReference>
<evidence type="ECO:0000256" key="9">
    <source>
        <dbReference type="SAM" id="MobiDB-lite"/>
    </source>
</evidence>
<dbReference type="InterPro" id="IPR019519">
    <property type="entry name" value="Elp5"/>
</dbReference>
<reference evidence="11" key="1">
    <citation type="submission" date="2025-08" db="UniProtKB">
        <authorList>
            <consortium name="RefSeq"/>
        </authorList>
    </citation>
    <scope>IDENTIFICATION</scope>
    <source>
        <tissue evidence="11">Meat</tissue>
    </source>
</reference>
<dbReference type="UniPathway" id="UPA00988"/>
<dbReference type="AlphaFoldDB" id="A0A341A927"/>
<evidence type="ECO:0000256" key="6">
    <source>
        <dbReference type="ARBA" id="ARBA00022490"/>
    </source>
</evidence>
<sequence>MTPAPPAPGPPRPSSASPPGAAPRHREGERGPRVAGEAAERGTERAAQKATHDEGKAQRNGELGDRRGQPAGAHMGGEWHGRIRGGCGPRQVLVVGEIVDAPPLPCGGAWQRVVTPSEGVRRGTRRILEMLESLLAVGGLVLLRDSVEWEGRSLLKALIKKSALCGEQVHILGCEVSEEEFREGFDSNINSRLVYHDLFRDPLNCWLLLHLPCTTLCQTLHTLSHQDSCRGDSSPGEQVHVLSLLHEELHGPGPLGVLSSLAQTEVTLSGALGQASAHILYRRPQQRPTHQVRSTGELEVGVRAIKRLMRWSTSLGSRGLSIALVVSPQLPCETQWFSILPDFSLELQGGPPLEPQPYPDPRVPSMDPTTHLTFNLRLSKKEREAKDSLTLPFQFSSEKQQALLCRGLGQATSHIFYEPDAYDDLDQEDPDDDLDV</sequence>
<evidence type="ECO:0000256" key="2">
    <source>
        <dbReference type="ARBA" id="ARBA00004496"/>
    </source>
</evidence>
<dbReference type="GO" id="GO:0033588">
    <property type="term" value="C:elongator holoenzyme complex"/>
    <property type="evidence" value="ECO:0007669"/>
    <property type="project" value="InterPro"/>
</dbReference>
<gene>
    <name evidence="11" type="primary">ELP5</name>
</gene>
<accession>A0A341A927</accession>
<feature type="compositionally biased region" description="Basic and acidic residues" evidence="9">
    <location>
        <begin position="24"/>
        <end position="68"/>
    </location>
</feature>
<dbReference type="Proteomes" id="UP000252040">
    <property type="component" value="Unplaced"/>
</dbReference>
<dbReference type="Pfam" id="PF10483">
    <property type="entry name" value="Elong_Iki1"/>
    <property type="match status" value="1"/>
</dbReference>
<proteinExistence type="inferred from homology"/>
<dbReference type="GO" id="GO:0000049">
    <property type="term" value="F:tRNA binding"/>
    <property type="evidence" value="ECO:0007669"/>
    <property type="project" value="TreeGrafter"/>
</dbReference>
<evidence type="ECO:0000256" key="4">
    <source>
        <dbReference type="ARBA" id="ARBA00009567"/>
    </source>
</evidence>
<dbReference type="GeneID" id="112390435"/>
<comment type="pathway">
    <text evidence="3">tRNA modification; 5-methoxycarbonylmethyl-2-thiouridine-tRNA biosynthesis.</text>
</comment>
<keyword evidence="10" id="KW-1185">Reference proteome</keyword>
<comment type="subcellular location">
    <subcellularLocation>
        <location evidence="2">Cytoplasm</location>
    </subcellularLocation>
    <subcellularLocation>
        <location evidence="1">Nucleus</location>
    </subcellularLocation>
</comment>
<evidence type="ECO:0000256" key="1">
    <source>
        <dbReference type="ARBA" id="ARBA00004123"/>
    </source>
</evidence>
<dbReference type="InParanoid" id="A0A341A927"/>
<protein>
    <recommendedName>
        <fullName evidence="5">Elongator complex protein 5</fullName>
    </recommendedName>
</protein>
<name>A0A341A927_NEOAA</name>
<evidence type="ECO:0000313" key="10">
    <source>
        <dbReference type="Proteomes" id="UP000252040"/>
    </source>
</evidence>
<evidence type="ECO:0000256" key="8">
    <source>
        <dbReference type="ARBA" id="ARBA00023242"/>
    </source>
</evidence>
<dbReference type="GO" id="GO:0002098">
    <property type="term" value="P:tRNA wobble uridine modification"/>
    <property type="evidence" value="ECO:0007669"/>
    <property type="project" value="InterPro"/>
</dbReference>
<dbReference type="STRING" id="1706337.A0A341A927"/>
<keyword evidence="8" id="KW-0539">Nucleus</keyword>
<dbReference type="PANTHER" id="PTHR15641:SF1">
    <property type="entry name" value="ELONGATOR COMPLEX PROTEIN 5"/>
    <property type="match status" value="1"/>
</dbReference>
<dbReference type="GO" id="GO:0005829">
    <property type="term" value="C:cytosol"/>
    <property type="evidence" value="ECO:0007669"/>
    <property type="project" value="TreeGrafter"/>
</dbReference>
<evidence type="ECO:0000313" key="11">
    <source>
        <dbReference type="RefSeq" id="XP_024587160.1"/>
    </source>
</evidence>
<dbReference type="GO" id="GO:0005634">
    <property type="term" value="C:nucleus"/>
    <property type="evidence" value="ECO:0007669"/>
    <property type="project" value="UniProtKB-SubCell"/>
</dbReference>
<keyword evidence="7" id="KW-0819">tRNA processing</keyword>
<comment type="similarity">
    <text evidence="4">Belongs to the ELP5 family.</text>
</comment>
<dbReference type="CTD" id="23587"/>
<feature type="region of interest" description="Disordered" evidence="9">
    <location>
        <begin position="1"/>
        <end position="82"/>
    </location>
</feature>